<evidence type="ECO:0000313" key="4">
    <source>
        <dbReference type="Proteomes" id="UP000295258"/>
    </source>
</evidence>
<keyword evidence="4" id="KW-1185">Reference proteome</keyword>
<dbReference type="NCBIfam" id="TIGR04222">
    <property type="entry name" value="near_uncomplex"/>
    <property type="match status" value="1"/>
</dbReference>
<comment type="caution">
    <text evidence="3">The sequence shown here is derived from an EMBL/GenBank/DDBJ whole genome shotgun (WGS) entry which is preliminary data.</text>
</comment>
<keyword evidence="2" id="KW-0812">Transmembrane</keyword>
<feature type="transmembrane region" description="Helical" evidence="2">
    <location>
        <begin position="151"/>
        <end position="169"/>
    </location>
</feature>
<proteinExistence type="predicted"/>
<evidence type="ECO:0000256" key="1">
    <source>
        <dbReference type="SAM" id="MobiDB-lite"/>
    </source>
</evidence>
<sequence length="355" mass="35800">MDGVSYAIAISLVALIALAATRTQLALSAARSRASAATGSPLDLYQAAYLAGGPRRVINTALVSLVAQGGVRVSSEGVVTPVQGFRPNKRVRIERAVYGQVKAGVGGSTAAEVRHGVGDAEAMRWLSTPLSRRGYLMPPADRVRARRRTGLLVVLAALAVLAAAVGAALHGPGGAVVIAAVAAVAGLVCSYLLRRRLADPLTKAGRAALERADVRGLADGKWQSSDDISGVALHGLTKLPDRRLADTLRRDTRARTRSRAACCAPGHCGSYGRTAIPLHDTAVGSGGGSCGGGFFDFGNLFGSDRAGSHSGGGHGGGDFSGGDSSSGGGDSGGDAGPGRRGPEAVGACDKDDGKS</sequence>
<feature type="compositionally biased region" description="Gly residues" evidence="1">
    <location>
        <begin position="309"/>
        <end position="339"/>
    </location>
</feature>
<reference evidence="3 4" key="1">
    <citation type="submission" date="2019-03" db="EMBL/GenBank/DDBJ databases">
        <title>Draft genome sequences of novel Actinobacteria.</title>
        <authorList>
            <person name="Sahin N."/>
            <person name="Ay H."/>
            <person name="Saygin H."/>
        </authorList>
    </citation>
    <scope>NUCLEOTIDE SEQUENCE [LARGE SCALE GENOMIC DNA]</scope>
    <source>
        <strain evidence="3 4">KC310</strain>
    </source>
</reference>
<evidence type="ECO:0000256" key="2">
    <source>
        <dbReference type="SAM" id="Phobius"/>
    </source>
</evidence>
<dbReference type="RefSeq" id="WP_132597812.1">
    <property type="nucleotide sequence ID" value="NZ_SMKO01000077.1"/>
</dbReference>
<keyword evidence="2" id="KW-0472">Membrane</keyword>
<dbReference type="AlphaFoldDB" id="A0A4V2Y9X1"/>
<feature type="transmembrane region" description="Helical" evidence="2">
    <location>
        <begin position="6"/>
        <end position="25"/>
    </location>
</feature>
<feature type="transmembrane region" description="Helical" evidence="2">
    <location>
        <begin position="175"/>
        <end position="193"/>
    </location>
</feature>
<name>A0A4V2Y9X1_9ACTN</name>
<protein>
    <submittedName>
        <fullName evidence="3">TIGR04222 domain-containing membrane protein</fullName>
    </submittedName>
</protein>
<gene>
    <name evidence="3" type="ORF">E1292_25915</name>
</gene>
<accession>A0A4V2Y9X1</accession>
<feature type="region of interest" description="Disordered" evidence="1">
    <location>
        <begin position="307"/>
        <end position="355"/>
    </location>
</feature>
<keyword evidence="2" id="KW-1133">Transmembrane helix</keyword>
<dbReference type="InterPro" id="IPR026467">
    <property type="entry name" value="Ser/Gly_Cys_C_dom"/>
</dbReference>
<dbReference type="Proteomes" id="UP000295258">
    <property type="component" value="Unassembled WGS sequence"/>
</dbReference>
<organism evidence="3 4">
    <name type="scientific">Nonomuraea deserti</name>
    <dbReference type="NCBI Taxonomy" id="1848322"/>
    <lineage>
        <taxon>Bacteria</taxon>
        <taxon>Bacillati</taxon>
        <taxon>Actinomycetota</taxon>
        <taxon>Actinomycetes</taxon>
        <taxon>Streptosporangiales</taxon>
        <taxon>Streptosporangiaceae</taxon>
        <taxon>Nonomuraea</taxon>
    </lineage>
</organism>
<evidence type="ECO:0000313" key="3">
    <source>
        <dbReference type="EMBL" id="TDD01446.1"/>
    </source>
</evidence>
<dbReference type="EMBL" id="SMKO01000077">
    <property type="protein sequence ID" value="TDD01446.1"/>
    <property type="molecule type" value="Genomic_DNA"/>
</dbReference>